<dbReference type="AlphaFoldDB" id="A0A067D179"/>
<keyword evidence="1" id="KW-1133">Transmembrane helix</keyword>
<sequence length="94" mass="9963">IAVTAAAALVSVLVLLLLLLLFLLLFTVGGALAAADTGDLLLDLVHQALLVFALPVFPAVILLLLLLMVNIIVWWSPLWCSPLCLSSSFCPPPM</sequence>
<keyword evidence="1" id="KW-0812">Transmembrane</keyword>
<proteinExistence type="predicted"/>
<evidence type="ECO:0000313" key="2">
    <source>
        <dbReference type="EMBL" id="KDO36699.1"/>
    </source>
</evidence>
<dbReference type="Proteomes" id="UP000027120">
    <property type="component" value="Unassembled WGS sequence"/>
</dbReference>
<organism evidence="2 3">
    <name type="scientific">Citrus sinensis</name>
    <name type="common">Sweet orange</name>
    <name type="synonym">Citrus aurantium var. sinensis</name>
    <dbReference type="NCBI Taxonomy" id="2711"/>
    <lineage>
        <taxon>Eukaryota</taxon>
        <taxon>Viridiplantae</taxon>
        <taxon>Streptophyta</taxon>
        <taxon>Embryophyta</taxon>
        <taxon>Tracheophyta</taxon>
        <taxon>Spermatophyta</taxon>
        <taxon>Magnoliopsida</taxon>
        <taxon>eudicotyledons</taxon>
        <taxon>Gunneridae</taxon>
        <taxon>Pentapetalae</taxon>
        <taxon>rosids</taxon>
        <taxon>malvids</taxon>
        <taxon>Sapindales</taxon>
        <taxon>Rutaceae</taxon>
        <taxon>Aurantioideae</taxon>
        <taxon>Citrus</taxon>
    </lineage>
</organism>
<accession>A0A067D179</accession>
<protein>
    <submittedName>
        <fullName evidence="2">Uncharacterized protein</fullName>
    </submittedName>
</protein>
<reference evidence="2 3" key="1">
    <citation type="submission" date="2014-04" db="EMBL/GenBank/DDBJ databases">
        <authorList>
            <consortium name="International Citrus Genome Consortium"/>
            <person name="Gmitter F."/>
            <person name="Chen C."/>
            <person name="Farmerie W."/>
            <person name="Harkins T."/>
            <person name="Desany B."/>
            <person name="Mohiuddin M."/>
            <person name="Kodira C."/>
            <person name="Borodovsky M."/>
            <person name="Lomsadze A."/>
            <person name="Burns P."/>
            <person name="Jenkins J."/>
            <person name="Prochnik S."/>
            <person name="Shu S."/>
            <person name="Chapman J."/>
            <person name="Pitluck S."/>
            <person name="Schmutz J."/>
            <person name="Rokhsar D."/>
        </authorList>
    </citation>
    <scope>NUCLEOTIDE SEQUENCE</scope>
</reference>
<name>A0A067D179_CITSI</name>
<keyword evidence="3" id="KW-1185">Reference proteome</keyword>
<dbReference type="EMBL" id="KK793419">
    <property type="protein sequence ID" value="KDO36699.1"/>
    <property type="molecule type" value="Genomic_DNA"/>
</dbReference>
<feature type="non-terminal residue" evidence="2">
    <location>
        <position position="1"/>
    </location>
</feature>
<evidence type="ECO:0000313" key="3">
    <source>
        <dbReference type="Proteomes" id="UP000027120"/>
    </source>
</evidence>
<gene>
    <name evidence="2" type="ORF">CISIN_1g048035mg</name>
</gene>
<feature type="transmembrane region" description="Helical" evidence="1">
    <location>
        <begin position="49"/>
        <end position="75"/>
    </location>
</feature>
<evidence type="ECO:0000256" key="1">
    <source>
        <dbReference type="SAM" id="Phobius"/>
    </source>
</evidence>
<keyword evidence="1" id="KW-0472">Membrane</keyword>